<name>A0A6J6F3S5_9ZZZZ</name>
<dbReference type="AlphaFoldDB" id="A0A6J6F3S5"/>
<dbReference type="PANTHER" id="PTHR46112">
    <property type="entry name" value="AMINOPEPTIDASE"/>
    <property type="match status" value="1"/>
</dbReference>
<evidence type="ECO:0000259" key="1">
    <source>
        <dbReference type="Pfam" id="PF00557"/>
    </source>
</evidence>
<protein>
    <submittedName>
        <fullName evidence="3">Unannotated protein</fullName>
    </submittedName>
</protein>
<organism evidence="3">
    <name type="scientific">freshwater metagenome</name>
    <dbReference type="NCBI Taxonomy" id="449393"/>
    <lineage>
        <taxon>unclassified sequences</taxon>
        <taxon>metagenomes</taxon>
        <taxon>ecological metagenomes</taxon>
    </lineage>
</organism>
<sequence length="378" mass="40158">MTASTSAGTLTFLDRIARAREVMADRGVDVLLLSVGSDLPYLCGYEAMPLERLTMLVVPRDGDATLVIPRLEAPRVTEQPGVFGLRPWNETDDPVAIVAELVGRPGVAAVGDTMWARFLVELLGHWPSGTGATGTRYVRSTEVMNALRTRKDAAEIAALQAAGAAADRVAAQLHAGEIPLVGRTEAQVSADISARLLAEGHDVVNFAIVAAGENAASPHHHPGARVIREGEIVLTDFGGTMAGYCSDITRCVFLGDPPAEVAEAYAVLHEAQAAGVRAGVVGNTCQDVDRAARRVIADAGYGEYFIHRTGHGIGMEAHEDPYMVEGNDQPIEAGHAFSVEPGIYVAGRWGMRLEDIVVATPDGPLSMNHANHDLVCFR</sequence>
<dbReference type="InterPro" id="IPR000994">
    <property type="entry name" value="Pept_M24"/>
</dbReference>
<dbReference type="InterPro" id="IPR000587">
    <property type="entry name" value="Creatinase_N"/>
</dbReference>
<dbReference type="Gene3D" id="3.90.230.10">
    <property type="entry name" value="Creatinase/methionine aminopeptidase superfamily"/>
    <property type="match status" value="1"/>
</dbReference>
<dbReference type="Pfam" id="PF01321">
    <property type="entry name" value="Creatinase_N"/>
    <property type="match status" value="1"/>
</dbReference>
<dbReference type="SUPFAM" id="SSF53092">
    <property type="entry name" value="Creatinase/prolidase N-terminal domain"/>
    <property type="match status" value="1"/>
</dbReference>
<dbReference type="InterPro" id="IPR036005">
    <property type="entry name" value="Creatinase/aminopeptidase-like"/>
</dbReference>
<dbReference type="InterPro" id="IPR029149">
    <property type="entry name" value="Creatin/AminoP/Spt16_N"/>
</dbReference>
<dbReference type="Gene3D" id="3.40.350.10">
    <property type="entry name" value="Creatinase/prolidase N-terminal domain"/>
    <property type="match status" value="1"/>
</dbReference>
<dbReference type="EMBL" id="CAEZSR010000158">
    <property type="protein sequence ID" value="CAB4581574.1"/>
    <property type="molecule type" value="Genomic_DNA"/>
</dbReference>
<proteinExistence type="predicted"/>
<dbReference type="InterPro" id="IPR050659">
    <property type="entry name" value="Peptidase_M24B"/>
</dbReference>
<dbReference type="Pfam" id="PF00557">
    <property type="entry name" value="Peptidase_M24"/>
    <property type="match status" value="1"/>
</dbReference>
<evidence type="ECO:0000313" key="3">
    <source>
        <dbReference type="EMBL" id="CAB4581574.1"/>
    </source>
</evidence>
<evidence type="ECO:0000259" key="2">
    <source>
        <dbReference type="Pfam" id="PF01321"/>
    </source>
</evidence>
<dbReference type="SUPFAM" id="SSF55920">
    <property type="entry name" value="Creatinase/aminopeptidase"/>
    <property type="match status" value="1"/>
</dbReference>
<gene>
    <name evidence="3" type="ORF">UFOPK1493_03129</name>
</gene>
<feature type="domain" description="Peptidase M24" evidence="1">
    <location>
        <begin position="158"/>
        <end position="360"/>
    </location>
</feature>
<feature type="domain" description="Creatinase N-terminal" evidence="2">
    <location>
        <begin position="15"/>
        <end position="104"/>
    </location>
</feature>
<dbReference type="PANTHER" id="PTHR46112:SF3">
    <property type="entry name" value="AMINOPEPTIDASE YPDF"/>
    <property type="match status" value="1"/>
</dbReference>
<accession>A0A6J6F3S5</accession>
<reference evidence="3" key="1">
    <citation type="submission" date="2020-05" db="EMBL/GenBank/DDBJ databases">
        <authorList>
            <person name="Chiriac C."/>
            <person name="Salcher M."/>
            <person name="Ghai R."/>
            <person name="Kavagutti S V."/>
        </authorList>
    </citation>
    <scope>NUCLEOTIDE SEQUENCE</scope>
</reference>